<dbReference type="RefSeq" id="WP_338226924.1">
    <property type="nucleotide sequence ID" value="NZ_BTPE01000001.1"/>
</dbReference>
<evidence type="ECO:0008006" key="3">
    <source>
        <dbReference type="Google" id="ProtNLM"/>
    </source>
</evidence>
<comment type="caution">
    <text evidence="1">The sequence shown here is derived from an EMBL/GenBank/DDBJ whole genome shotgun (WGS) entry which is preliminary data.</text>
</comment>
<name>A0ABQ6PWY2_9BACT</name>
<evidence type="ECO:0000313" key="2">
    <source>
        <dbReference type="Proteomes" id="UP001307705"/>
    </source>
</evidence>
<dbReference type="EMBL" id="BTPE01000001">
    <property type="protein sequence ID" value="GMQ32112.1"/>
    <property type="molecule type" value="Genomic_DNA"/>
</dbReference>
<dbReference type="Proteomes" id="UP001307705">
    <property type="component" value="Unassembled WGS sequence"/>
</dbReference>
<reference evidence="1 2" key="1">
    <citation type="submission" date="2023-08" db="EMBL/GenBank/DDBJ databases">
        <title>Draft genome sequence of Algoriphagus taiwanensis.</title>
        <authorList>
            <person name="Takatani N."/>
            <person name="Hosokawa M."/>
            <person name="Sawabe T."/>
        </authorList>
    </citation>
    <scope>NUCLEOTIDE SEQUENCE [LARGE SCALE GENOMIC DNA]</scope>
    <source>
        <strain evidence="1 2">JCM 19755</strain>
    </source>
</reference>
<gene>
    <name evidence="1" type="ORF">Ataiwa_03840</name>
</gene>
<proteinExistence type="predicted"/>
<keyword evidence="2" id="KW-1185">Reference proteome</keyword>
<organism evidence="1 2">
    <name type="scientific">Algoriphagus taiwanensis</name>
    <dbReference type="NCBI Taxonomy" id="1445656"/>
    <lineage>
        <taxon>Bacteria</taxon>
        <taxon>Pseudomonadati</taxon>
        <taxon>Bacteroidota</taxon>
        <taxon>Cytophagia</taxon>
        <taxon>Cytophagales</taxon>
        <taxon>Cyclobacteriaceae</taxon>
        <taxon>Algoriphagus</taxon>
    </lineage>
</organism>
<sequence>MKIWKSLLVLIALLAMGWGGYTLYQTYFSSRSINNLELISSEAAFTLETNSADQSWNELVSHPVWNLLSQLPAMESLADQLVTLDSLTGNAGLVTKALRNKQVTISYHSTGIDSFDLLYALNFGNQSAIEFLEDFRSQLAEKGQFKSRKYSDQPILEFIDSSNNPKWTMTTLGNVLLISSTSFLIEEAIRLFLDPTQPNLSTTLDPNSSPASGLGRLILTSKGTSRLLSGISSERENGFIRELSSQSYAVALNMTLEENQIQLKGPVSLENEVQFLPSVRASFPDFEKLISNNTLALTQINVPDIFQAQKLQNRSFVPKSTLSGEFQAKLLDRGFLDNFTGEQYLLKLENLGNQRNNQILLAKTTNPEQTWAFLQEFRNEAEGLSRDFYRDNEILFFPEEEFPAHLFNGKFWGFPQSHLTLLGEILVVANSAAGMKMFLDDFYLGNTWNKAKANDPSPKSISPAAGYSKTFFLPKIWNQWTKEANPSWSTFLQKYGSVFRSFPYLTFRINEYSGKKEATILIPFESEGPKEKITNPTLVLAPNQEITFSNPLIFGPRAVLNFNDKTQDLVLQDEQNTLFLVNSAGQTVFTKELSGPIISEVFQIDYYKNGKLQLLFATADQVHGIDRLGNSLPGFPFSLKNEKITHLNLVDYDNSKDYRYFLATANGNLWLTDRSGQKLDGWNPLALKDPLLKAPEHVRVPGMGDYMVAQGKSGKLHLLNRRGEKQAGGPIDFGAEISTALALTKDRTPFQIQGISQSGELIRAGFSGEINYRNQLIKDNRDDRFELLSDQSEMTYLILVRQFNKTLILDAEEKQLFSLPLAGERLIFRFFDFGASRRLLAVTDPEQGFGYLYDLQGTLLTQPPLESEGAIQILHSVSEGQYSIYTRSGKSTFQYLMPD</sequence>
<dbReference type="SUPFAM" id="SSF75011">
    <property type="entry name" value="3-carboxy-cis,cis-mucoante lactonizing enzyme"/>
    <property type="match status" value="1"/>
</dbReference>
<accession>A0ABQ6PWY2</accession>
<protein>
    <recommendedName>
        <fullName evidence="3">DUF3352 domain-containing protein</fullName>
    </recommendedName>
</protein>
<evidence type="ECO:0000313" key="1">
    <source>
        <dbReference type="EMBL" id="GMQ32112.1"/>
    </source>
</evidence>